<keyword evidence="2" id="KW-1185">Reference proteome</keyword>
<accession>A0A2T0U5W7</accession>
<dbReference type="AlphaFoldDB" id="A0A2T0U5W7"/>
<dbReference type="Proteomes" id="UP000238034">
    <property type="component" value="Unassembled WGS sequence"/>
</dbReference>
<organism evidence="1 2">
    <name type="scientific">Arcticibacter pallidicorallinus</name>
    <dbReference type="NCBI Taxonomy" id="1259464"/>
    <lineage>
        <taxon>Bacteria</taxon>
        <taxon>Pseudomonadati</taxon>
        <taxon>Bacteroidota</taxon>
        <taxon>Sphingobacteriia</taxon>
        <taxon>Sphingobacteriales</taxon>
        <taxon>Sphingobacteriaceae</taxon>
        <taxon>Arcticibacter</taxon>
    </lineage>
</organism>
<protein>
    <submittedName>
        <fullName evidence="1">Protein ImuA</fullName>
    </submittedName>
</protein>
<gene>
    <name evidence="1" type="ORF">B0I27_104292</name>
</gene>
<comment type="caution">
    <text evidence="1">The sequence shown here is derived from an EMBL/GenBank/DDBJ whole genome shotgun (WGS) entry which is preliminary data.</text>
</comment>
<evidence type="ECO:0000313" key="1">
    <source>
        <dbReference type="EMBL" id="PRY53282.1"/>
    </source>
</evidence>
<dbReference type="SUPFAM" id="SSF52540">
    <property type="entry name" value="P-loop containing nucleoside triphosphate hydrolases"/>
    <property type="match status" value="1"/>
</dbReference>
<reference evidence="1 2" key="1">
    <citation type="submission" date="2018-03" db="EMBL/GenBank/DDBJ databases">
        <title>Genomic Encyclopedia of Type Strains, Phase III (KMG-III): the genomes of soil and plant-associated and newly described type strains.</title>
        <authorList>
            <person name="Whitman W."/>
        </authorList>
    </citation>
    <scope>NUCLEOTIDE SEQUENCE [LARGE SCALE GENOMIC DNA]</scope>
    <source>
        <strain evidence="1 2">CGMCC 1.9313</strain>
    </source>
</reference>
<proteinExistence type="predicted"/>
<dbReference type="InterPro" id="IPR027417">
    <property type="entry name" value="P-loop_NTPase"/>
</dbReference>
<name>A0A2T0U5W7_9SPHI</name>
<evidence type="ECO:0000313" key="2">
    <source>
        <dbReference type="Proteomes" id="UP000238034"/>
    </source>
</evidence>
<sequence length="250" mass="28304">MQYKTMEGKKELIEKLQKDILLWQGYKPQESCTAERIGLGIMETAFPNGVFPTRGIHEFITAIPEHSAASDGFISALLAILMKNGAGCVWISTSRKLFPASLRTFNVDPERIIFMDVSKEQDVLWIMEEALKCDGFCAVVAEITSLNLTESRRLQLAVEKNGVTGFILRKDLRKAVSNIATARWRISPLPSYNEDEMPGIGFPRWNIELLKVRNGNPGSWELEWAGDRFVVIDQEIKKDSSYYAEQRQIG</sequence>
<dbReference type="PIRSF" id="PIRSF034285">
    <property type="entry name" value="UCP034285"/>
    <property type="match status" value="1"/>
</dbReference>
<dbReference type="EMBL" id="PVTH01000004">
    <property type="protein sequence ID" value="PRY53282.1"/>
    <property type="molecule type" value="Genomic_DNA"/>
</dbReference>
<dbReference type="InterPro" id="IPR017026">
    <property type="entry name" value="ImuA"/>
</dbReference>
<dbReference type="Gene3D" id="3.40.50.300">
    <property type="entry name" value="P-loop containing nucleotide triphosphate hydrolases"/>
    <property type="match status" value="1"/>
</dbReference>